<evidence type="ECO:0000256" key="1">
    <source>
        <dbReference type="ARBA" id="ARBA00001947"/>
    </source>
</evidence>
<gene>
    <name evidence="9" type="ORF">LCGC14_1927110</name>
</gene>
<name>A0A0F9I2W5_9ZZZZ</name>
<organism evidence="9">
    <name type="scientific">marine sediment metagenome</name>
    <dbReference type="NCBI Taxonomy" id="412755"/>
    <lineage>
        <taxon>unclassified sequences</taxon>
        <taxon>metagenomes</taxon>
        <taxon>ecological metagenomes</taxon>
    </lineage>
</organism>
<keyword evidence="4" id="KW-0227">DNA damage</keyword>
<dbReference type="PROSITE" id="PS51432">
    <property type="entry name" value="AP_NUCLEASE_F2_4"/>
    <property type="match status" value="1"/>
</dbReference>
<keyword evidence="5" id="KW-0378">Hydrolase</keyword>
<dbReference type="GO" id="GO:0003906">
    <property type="term" value="F:DNA-(apurinic or apyrimidinic site) endonuclease activity"/>
    <property type="evidence" value="ECO:0007669"/>
    <property type="project" value="TreeGrafter"/>
</dbReference>
<accession>A0A0F9I2W5</accession>
<reference evidence="9" key="1">
    <citation type="journal article" date="2015" name="Nature">
        <title>Complex archaea that bridge the gap between prokaryotes and eukaryotes.</title>
        <authorList>
            <person name="Spang A."/>
            <person name="Saw J.H."/>
            <person name="Jorgensen S.L."/>
            <person name="Zaremba-Niedzwiedzka K."/>
            <person name="Martijn J."/>
            <person name="Lind A.E."/>
            <person name="van Eijk R."/>
            <person name="Schleper C."/>
            <person name="Guy L."/>
            <person name="Ettema T.J."/>
        </authorList>
    </citation>
    <scope>NUCLEOTIDE SEQUENCE</scope>
</reference>
<dbReference type="GO" id="GO:0008081">
    <property type="term" value="F:phosphoric diester hydrolase activity"/>
    <property type="evidence" value="ECO:0007669"/>
    <property type="project" value="TreeGrafter"/>
</dbReference>
<dbReference type="PANTHER" id="PTHR21445:SF0">
    <property type="entry name" value="APURINIC-APYRIMIDINIC ENDONUCLEASE"/>
    <property type="match status" value="1"/>
</dbReference>
<dbReference type="InterPro" id="IPR013022">
    <property type="entry name" value="Xyl_isomerase-like_TIM-brl"/>
</dbReference>
<dbReference type="GO" id="GO:0006284">
    <property type="term" value="P:base-excision repair"/>
    <property type="evidence" value="ECO:0007669"/>
    <property type="project" value="TreeGrafter"/>
</dbReference>
<feature type="domain" description="Xylose isomerase-like TIM barrel" evidence="8">
    <location>
        <begin position="24"/>
        <end position="180"/>
    </location>
</feature>
<protein>
    <recommendedName>
        <fullName evidence="8">Xylose isomerase-like TIM barrel domain-containing protein</fullName>
    </recommendedName>
</protein>
<comment type="similarity">
    <text evidence="2">Belongs to the AP endonuclease 2 family.</text>
</comment>
<dbReference type="PROSITE" id="PS00729">
    <property type="entry name" value="AP_NUCLEASE_F2_1"/>
    <property type="match status" value="1"/>
</dbReference>
<sequence length="181" mass="19337">MRRFGLHTSIAGGLHKSLERGVLLGCDAIQIFSHNPRGWHTTPISGEEAAHFKETRKSTGITPVAAHASYLLNIASPDVSIRSRSIDMLKEEMLRADLIGADFVVLHTGTAHDDRGLERAAESIKAALGDIEVRTELLLENTSGKRGDTTSRIPALAELLLLSSGLSTGVCIDSCHAFAAG</sequence>
<dbReference type="EMBL" id="LAZR01020634">
    <property type="protein sequence ID" value="KKL88195.1"/>
    <property type="molecule type" value="Genomic_DNA"/>
</dbReference>
<evidence type="ECO:0000256" key="3">
    <source>
        <dbReference type="ARBA" id="ARBA00022723"/>
    </source>
</evidence>
<evidence type="ECO:0000313" key="9">
    <source>
        <dbReference type="EMBL" id="KKL88195.1"/>
    </source>
</evidence>
<evidence type="ECO:0000256" key="6">
    <source>
        <dbReference type="ARBA" id="ARBA00022833"/>
    </source>
</evidence>
<dbReference type="AlphaFoldDB" id="A0A0F9I2W5"/>
<dbReference type="GO" id="GO:0008270">
    <property type="term" value="F:zinc ion binding"/>
    <property type="evidence" value="ECO:0007669"/>
    <property type="project" value="InterPro"/>
</dbReference>
<evidence type="ECO:0000256" key="5">
    <source>
        <dbReference type="ARBA" id="ARBA00022801"/>
    </source>
</evidence>
<keyword evidence="3" id="KW-0479">Metal-binding</keyword>
<feature type="non-terminal residue" evidence="9">
    <location>
        <position position="181"/>
    </location>
</feature>
<keyword evidence="7" id="KW-0234">DNA repair</keyword>
<evidence type="ECO:0000256" key="2">
    <source>
        <dbReference type="ARBA" id="ARBA00005340"/>
    </source>
</evidence>
<comment type="caution">
    <text evidence="9">The sequence shown here is derived from an EMBL/GenBank/DDBJ whole genome shotgun (WGS) entry which is preliminary data.</text>
</comment>
<dbReference type="SMART" id="SM00518">
    <property type="entry name" value="AP2Ec"/>
    <property type="match status" value="1"/>
</dbReference>
<dbReference type="SUPFAM" id="SSF51658">
    <property type="entry name" value="Xylose isomerase-like"/>
    <property type="match status" value="1"/>
</dbReference>
<dbReference type="Pfam" id="PF01261">
    <property type="entry name" value="AP_endonuc_2"/>
    <property type="match status" value="1"/>
</dbReference>
<dbReference type="InterPro" id="IPR036237">
    <property type="entry name" value="Xyl_isomerase-like_sf"/>
</dbReference>
<evidence type="ECO:0000256" key="7">
    <source>
        <dbReference type="ARBA" id="ARBA00023204"/>
    </source>
</evidence>
<keyword evidence="6" id="KW-0862">Zinc</keyword>
<dbReference type="InterPro" id="IPR001719">
    <property type="entry name" value="AP_endonuc_2"/>
</dbReference>
<comment type="cofactor">
    <cofactor evidence="1">
        <name>Zn(2+)</name>
        <dbReference type="ChEBI" id="CHEBI:29105"/>
    </cofactor>
</comment>
<dbReference type="GO" id="GO:0003677">
    <property type="term" value="F:DNA binding"/>
    <property type="evidence" value="ECO:0007669"/>
    <property type="project" value="InterPro"/>
</dbReference>
<dbReference type="Gene3D" id="3.20.20.150">
    <property type="entry name" value="Divalent-metal-dependent TIM barrel enzymes"/>
    <property type="match status" value="1"/>
</dbReference>
<proteinExistence type="inferred from homology"/>
<evidence type="ECO:0000259" key="8">
    <source>
        <dbReference type="Pfam" id="PF01261"/>
    </source>
</evidence>
<dbReference type="PANTHER" id="PTHR21445">
    <property type="entry name" value="ENDONUCLEASE IV ENDODEOXYRIBONUCLEASE IV"/>
    <property type="match status" value="1"/>
</dbReference>
<dbReference type="InterPro" id="IPR018246">
    <property type="entry name" value="AP_endonuc_F2_Zn_BS"/>
</dbReference>
<evidence type="ECO:0000256" key="4">
    <source>
        <dbReference type="ARBA" id="ARBA00022763"/>
    </source>
</evidence>